<name>A0AC35GNG6_9BILA</name>
<accession>A0AC35GNG6</accession>
<protein>
    <submittedName>
        <fullName evidence="2">ZP domain-containing protein</fullName>
    </submittedName>
</protein>
<evidence type="ECO:0000313" key="1">
    <source>
        <dbReference type="Proteomes" id="UP000887580"/>
    </source>
</evidence>
<dbReference type="WBParaSite" id="PS1159_v2.g7194.t1">
    <property type="protein sequence ID" value="PS1159_v2.g7194.t1"/>
    <property type="gene ID" value="PS1159_v2.g7194"/>
</dbReference>
<proteinExistence type="predicted"/>
<organism evidence="1 2">
    <name type="scientific">Panagrolaimus sp. PS1159</name>
    <dbReference type="NCBI Taxonomy" id="55785"/>
    <lineage>
        <taxon>Eukaryota</taxon>
        <taxon>Metazoa</taxon>
        <taxon>Ecdysozoa</taxon>
        <taxon>Nematoda</taxon>
        <taxon>Chromadorea</taxon>
        <taxon>Rhabditida</taxon>
        <taxon>Tylenchina</taxon>
        <taxon>Panagrolaimomorpha</taxon>
        <taxon>Panagrolaimoidea</taxon>
        <taxon>Panagrolaimidae</taxon>
        <taxon>Panagrolaimus</taxon>
    </lineage>
</organism>
<reference evidence="2" key="1">
    <citation type="submission" date="2022-11" db="UniProtKB">
        <authorList>
            <consortium name="WormBaseParasite"/>
        </authorList>
    </citation>
    <scope>IDENTIFICATION</scope>
</reference>
<evidence type="ECO:0000313" key="2">
    <source>
        <dbReference type="WBParaSite" id="PS1159_v2.g7194.t1"/>
    </source>
</evidence>
<dbReference type="Proteomes" id="UP000887580">
    <property type="component" value="Unplaced"/>
</dbReference>
<sequence>MIVVLLISSSIFMATIINGYVQNTDNFSDVITSDVSVIMDELNIINNYSNFTGIPQCQLTLHRKLCTNPAIRPHETVGWDTRICFNWKCLNTSEFVMRVESCWTGSIHNPVFLIGENGCTLEKTMIRSPRYYGNLTQAYSMGWLSVRLVGSKHIRLSCSIRLCHICDKFCESITPPTNCEDNANISKIATVWNDPTQISTQCYQSYKEKQIINKAAATSFSYTDIFGFVCFSFITFLLFYR</sequence>